<evidence type="ECO:0000256" key="2">
    <source>
        <dbReference type="ARBA" id="ARBA00005698"/>
    </source>
</evidence>
<feature type="transmembrane region" description="Helical" evidence="16">
    <location>
        <begin position="47"/>
        <end position="70"/>
    </location>
</feature>
<dbReference type="GO" id="GO:0031966">
    <property type="term" value="C:mitochondrial membrane"/>
    <property type="evidence" value="ECO:0007669"/>
    <property type="project" value="UniProtKB-SubCell"/>
</dbReference>
<keyword evidence="13 16" id="KW-0472">Membrane</keyword>
<keyword evidence="12 17" id="KW-0496">Mitochondrion</keyword>
<comment type="catalytic activity">
    <reaction evidence="15">
        <text>a ubiquinone + NADH + 5 H(+)(in) = a ubiquinol + NAD(+) + 4 H(+)(out)</text>
        <dbReference type="Rhea" id="RHEA:29091"/>
        <dbReference type="Rhea" id="RHEA-COMP:9565"/>
        <dbReference type="Rhea" id="RHEA-COMP:9566"/>
        <dbReference type="ChEBI" id="CHEBI:15378"/>
        <dbReference type="ChEBI" id="CHEBI:16389"/>
        <dbReference type="ChEBI" id="CHEBI:17976"/>
        <dbReference type="ChEBI" id="CHEBI:57540"/>
        <dbReference type="ChEBI" id="CHEBI:57945"/>
        <dbReference type="EC" id="7.1.1.2"/>
    </reaction>
</comment>
<evidence type="ECO:0000256" key="7">
    <source>
        <dbReference type="ARBA" id="ARBA00022692"/>
    </source>
</evidence>
<dbReference type="InterPro" id="IPR050269">
    <property type="entry name" value="ComplexI_Subunit6"/>
</dbReference>
<keyword evidence="7 16" id="KW-0812">Transmembrane</keyword>
<evidence type="ECO:0000256" key="10">
    <source>
        <dbReference type="ARBA" id="ARBA00022989"/>
    </source>
</evidence>
<dbReference type="PANTHER" id="PTHR11435">
    <property type="entry name" value="NADH UBIQUINONE OXIDOREDUCTASE SUBUNIT ND6"/>
    <property type="match status" value="1"/>
</dbReference>
<evidence type="ECO:0000256" key="9">
    <source>
        <dbReference type="ARBA" id="ARBA00022982"/>
    </source>
</evidence>
<keyword evidence="5" id="KW-0813">Transport</keyword>
<keyword evidence="10 16" id="KW-1133">Transmembrane helix</keyword>
<reference evidence="17" key="2">
    <citation type="submission" date="2016-03" db="EMBL/GenBank/DDBJ databases">
        <authorList>
            <person name="Sun W.-S."/>
            <person name="Lee J.-W."/>
        </authorList>
    </citation>
    <scope>NUCLEOTIDE SEQUENCE</scope>
</reference>
<organism evidence="17">
    <name type="scientific">Ducetia japonica</name>
    <dbReference type="NCBI Taxonomy" id="420856"/>
    <lineage>
        <taxon>Eukaryota</taxon>
        <taxon>Metazoa</taxon>
        <taxon>Ecdysozoa</taxon>
        <taxon>Arthropoda</taxon>
        <taxon>Hexapoda</taxon>
        <taxon>Insecta</taxon>
        <taxon>Pterygota</taxon>
        <taxon>Neoptera</taxon>
        <taxon>Polyneoptera</taxon>
        <taxon>Orthoptera</taxon>
        <taxon>Ensifera</taxon>
        <taxon>Tettigoniidea</taxon>
        <taxon>Tettigonioidea</taxon>
        <taxon>Tettigoniidae</taxon>
        <taxon>Phaneropterinae</taxon>
        <taxon>Ducetiini</taxon>
        <taxon>Ducetia</taxon>
    </lineage>
</organism>
<sequence length="173" mass="20011">MQLSLVLSSLLVFPFYFIEHPLAMTLIILLQTLIIALIPSTMLPSFWFSYTLFLVFLGGMLVLFIYITSLAANEIFKPKMKYIILPLIIFITLLLIFNLLIDNTFLYSSSNNLDLQLMSFNNNYHNESTFLLTKLYNTPTKILTLMLVCYLFLTLIVVVKITNIFLGPLRQQH</sequence>
<dbReference type="RefSeq" id="YP_009312774.1">
    <property type="nucleotide sequence ID" value="NC_031652.1"/>
</dbReference>
<gene>
    <name evidence="17" type="primary">ND6</name>
</gene>
<evidence type="ECO:0000256" key="13">
    <source>
        <dbReference type="ARBA" id="ARBA00023136"/>
    </source>
</evidence>
<feature type="transmembrane region" description="Helical" evidence="16">
    <location>
        <begin position="21"/>
        <end position="41"/>
    </location>
</feature>
<evidence type="ECO:0000256" key="3">
    <source>
        <dbReference type="ARBA" id="ARBA00012944"/>
    </source>
</evidence>
<keyword evidence="11" id="KW-0520">NAD</keyword>
<evidence type="ECO:0000256" key="8">
    <source>
        <dbReference type="ARBA" id="ARBA00022967"/>
    </source>
</evidence>
<proteinExistence type="inferred from homology"/>
<dbReference type="GO" id="GO:0008137">
    <property type="term" value="F:NADH dehydrogenase (ubiquinone) activity"/>
    <property type="evidence" value="ECO:0007669"/>
    <property type="project" value="UniProtKB-EC"/>
</dbReference>
<reference evidence="17" key="1">
    <citation type="journal article" date="2016" name="Mitochondrial DNA Part B Resour">
        <title>Illumina next-generation sequencing reveals the mitochondrial genome of Ducetia japonica (Orthoptera: Tettigoniidae).</title>
        <authorList>
            <person name="Guan B."/>
            <person name="Guo H."/>
            <person name="Zhou Z."/>
        </authorList>
    </citation>
    <scope>NUCLEOTIDE SEQUENCE</scope>
</reference>
<evidence type="ECO:0000313" key="17">
    <source>
        <dbReference type="EMBL" id="AOV63736.1"/>
    </source>
</evidence>
<accession>A0A342Z5J0</accession>
<keyword evidence="8" id="KW-1278">Translocase</keyword>
<dbReference type="AlphaFoldDB" id="A0A342Z5J0"/>
<comment type="subcellular location">
    <subcellularLocation>
        <location evidence="1">Mitochondrion membrane</location>
        <topology evidence="1">Multi-pass membrane protein</topology>
    </subcellularLocation>
</comment>
<feature type="transmembrane region" description="Helical" evidence="16">
    <location>
        <begin position="82"/>
        <end position="101"/>
    </location>
</feature>
<protein>
    <recommendedName>
        <fullName evidence="4">NADH-ubiquinone oxidoreductase chain 6</fullName>
        <ecNumber evidence="3">7.1.1.2</ecNumber>
    </recommendedName>
    <alternativeName>
        <fullName evidence="14">NADH dehydrogenase subunit 6</fullName>
    </alternativeName>
</protein>
<dbReference type="EMBL" id="KU885974">
    <property type="protein sequence ID" value="AOV63736.1"/>
    <property type="molecule type" value="Genomic_DNA"/>
</dbReference>
<name>A0A342Z5J0_9ORTH</name>
<evidence type="ECO:0000256" key="16">
    <source>
        <dbReference type="SAM" id="Phobius"/>
    </source>
</evidence>
<keyword evidence="9" id="KW-0249">Electron transport</keyword>
<feature type="transmembrane region" description="Helical" evidence="16">
    <location>
        <begin position="142"/>
        <end position="166"/>
    </location>
</feature>
<dbReference type="CTD" id="4541"/>
<dbReference type="PANTHER" id="PTHR11435:SF1">
    <property type="entry name" value="NADH-UBIQUINONE OXIDOREDUCTASE CHAIN 6"/>
    <property type="match status" value="1"/>
</dbReference>
<dbReference type="GeneID" id="29997334"/>
<evidence type="ECO:0000256" key="15">
    <source>
        <dbReference type="ARBA" id="ARBA00049551"/>
    </source>
</evidence>
<evidence type="ECO:0000256" key="12">
    <source>
        <dbReference type="ARBA" id="ARBA00023128"/>
    </source>
</evidence>
<evidence type="ECO:0000256" key="14">
    <source>
        <dbReference type="ARBA" id="ARBA00031019"/>
    </source>
</evidence>
<evidence type="ECO:0000256" key="4">
    <source>
        <dbReference type="ARBA" id="ARBA00021095"/>
    </source>
</evidence>
<dbReference type="EC" id="7.1.1.2" evidence="3"/>
<comment type="similarity">
    <text evidence="2">Belongs to the complex I subunit 6 family.</text>
</comment>
<evidence type="ECO:0000256" key="1">
    <source>
        <dbReference type="ARBA" id="ARBA00004225"/>
    </source>
</evidence>
<evidence type="ECO:0000256" key="6">
    <source>
        <dbReference type="ARBA" id="ARBA00022660"/>
    </source>
</evidence>
<evidence type="ECO:0000256" key="5">
    <source>
        <dbReference type="ARBA" id="ARBA00022448"/>
    </source>
</evidence>
<keyword evidence="6" id="KW-0679">Respiratory chain</keyword>
<evidence type="ECO:0000256" key="11">
    <source>
        <dbReference type="ARBA" id="ARBA00023027"/>
    </source>
</evidence>
<geneLocation type="mitochondrion" evidence="17"/>